<dbReference type="GO" id="GO:0034198">
    <property type="term" value="P:cellular response to amino acid starvation"/>
    <property type="evidence" value="ECO:0007669"/>
    <property type="project" value="TreeGrafter"/>
</dbReference>
<evidence type="ECO:0000256" key="1">
    <source>
        <dbReference type="ARBA" id="ARBA00008433"/>
    </source>
</evidence>
<accession>A0A5N5STR3</accession>
<dbReference type="EMBL" id="SEYY01020087">
    <property type="protein sequence ID" value="KAB7497603.1"/>
    <property type="molecule type" value="Genomic_DNA"/>
</dbReference>
<evidence type="ECO:0000313" key="2">
    <source>
        <dbReference type="EMBL" id="KAB7497603.1"/>
    </source>
</evidence>
<dbReference type="GO" id="GO:0005096">
    <property type="term" value="F:GTPase activator activity"/>
    <property type="evidence" value="ECO:0007669"/>
    <property type="project" value="TreeGrafter"/>
</dbReference>
<gene>
    <name evidence="2" type="primary">NPRL2</name>
    <name evidence="2" type="ORF">Anas_00140</name>
</gene>
<protein>
    <submittedName>
        <fullName evidence="2">Nitrogen permease regulator 2-like protein</fullName>
    </submittedName>
</protein>
<proteinExistence type="inferred from homology"/>
<name>A0A5N5STR3_9CRUS</name>
<dbReference type="GO" id="GO:1904262">
    <property type="term" value="P:negative regulation of TORC1 signaling"/>
    <property type="evidence" value="ECO:0007669"/>
    <property type="project" value="TreeGrafter"/>
</dbReference>
<dbReference type="PANTHER" id="PTHR12991:SF10">
    <property type="entry name" value="GATOR COMPLEX PROTEIN NPRL2"/>
    <property type="match status" value="1"/>
</dbReference>
<dbReference type="AlphaFoldDB" id="A0A5N5STR3"/>
<dbReference type="Proteomes" id="UP000326759">
    <property type="component" value="Unassembled WGS sequence"/>
</dbReference>
<comment type="similarity">
    <text evidence="1">Belongs to the NPR2 family.</text>
</comment>
<dbReference type="InterPro" id="IPR009348">
    <property type="entry name" value="NPR2-like"/>
</dbReference>
<evidence type="ECO:0000313" key="3">
    <source>
        <dbReference type="Proteomes" id="UP000326759"/>
    </source>
</evidence>
<dbReference type="GO" id="GO:0010508">
    <property type="term" value="P:positive regulation of autophagy"/>
    <property type="evidence" value="ECO:0007669"/>
    <property type="project" value="TreeGrafter"/>
</dbReference>
<keyword evidence="3" id="KW-1185">Reference proteome</keyword>
<organism evidence="2 3">
    <name type="scientific">Armadillidium nasatum</name>
    <dbReference type="NCBI Taxonomy" id="96803"/>
    <lineage>
        <taxon>Eukaryota</taxon>
        <taxon>Metazoa</taxon>
        <taxon>Ecdysozoa</taxon>
        <taxon>Arthropoda</taxon>
        <taxon>Crustacea</taxon>
        <taxon>Multicrustacea</taxon>
        <taxon>Malacostraca</taxon>
        <taxon>Eumalacostraca</taxon>
        <taxon>Peracarida</taxon>
        <taxon>Isopoda</taxon>
        <taxon>Oniscidea</taxon>
        <taxon>Crinocheta</taxon>
        <taxon>Armadillidiidae</taxon>
        <taxon>Armadillidium</taxon>
    </lineage>
</organism>
<reference evidence="2 3" key="1">
    <citation type="journal article" date="2019" name="PLoS Biol.">
        <title>Sex chromosomes control vertical transmission of feminizing Wolbachia symbionts in an isopod.</title>
        <authorList>
            <person name="Becking T."/>
            <person name="Chebbi M.A."/>
            <person name="Giraud I."/>
            <person name="Moumen B."/>
            <person name="Laverre T."/>
            <person name="Caubet Y."/>
            <person name="Peccoud J."/>
            <person name="Gilbert C."/>
            <person name="Cordaux R."/>
        </authorList>
    </citation>
    <scope>NUCLEOTIDE SEQUENCE [LARGE SCALE GENOMIC DNA]</scope>
    <source>
        <strain evidence="2">ANa2</strain>
        <tissue evidence="2">Whole body excluding digestive tract and cuticle</tissue>
    </source>
</reference>
<dbReference type="OrthoDB" id="338854at2759"/>
<dbReference type="Pfam" id="PF06218">
    <property type="entry name" value="NPR2"/>
    <property type="match status" value="2"/>
</dbReference>
<dbReference type="GO" id="GO:1990130">
    <property type="term" value="C:GATOR1 complex"/>
    <property type="evidence" value="ECO:0007669"/>
    <property type="project" value="TreeGrafter"/>
</dbReference>
<dbReference type="PANTHER" id="PTHR12991">
    <property type="entry name" value="NITROGEN PERMEASE REGULATOR 2/TUMOR SUPPRESSOR CANDIDATE 4"/>
    <property type="match status" value="1"/>
</dbReference>
<sequence length="477" mass="54954">MKGQYFMSLEEPQIFFMEEEGIEGKIECIFLCKFHPDLGPIIVCQYPENYFSKEVFESIHNYLISKLQIKKKTITLSVFGNKVSGYPNEIKDFKYLRNALIYNLCFVCDSKSRSVQYEPVVKKISEYLENFELENGFLSSQESTEKLSGILKEIIEGLNNYGQCTVKISLQSQPLNERRVSFRSEKKPEIDYGKSLCGKTERRYSLYSDRKNSEIVSKKNSEIVSKINKKPSESKDKEKVECQSKEKEPYISVLNLKQVVRIRSDPIQVQDHHVPILMCSKNKILPYIDGLSHIAKIAAEADVHNNLVKACVQNLVYYRVVKLLPIFQYSNVYVTLPGLHALYTNKDIQDKCLRAVSKSSVQLPTLSNVFQMYSSMTYGVSVRDLSVRFRPQLLFIEEQKLIQFGVLHGFIRRIHHYPIILNPKISDEANSGPAISSYIKLCNGSHSIDEICCKYGLPFQEVYDKLERDSNVVIIMK</sequence>
<comment type="caution">
    <text evidence="2">The sequence shown here is derived from an EMBL/GenBank/DDBJ whole genome shotgun (WGS) entry which is preliminary data.</text>
</comment>
<dbReference type="GO" id="GO:0005774">
    <property type="term" value="C:vacuolar membrane"/>
    <property type="evidence" value="ECO:0007669"/>
    <property type="project" value="TreeGrafter"/>
</dbReference>